<dbReference type="InterPro" id="IPR044840">
    <property type="entry name" value="Nup188"/>
</dbReference>
<accession>A0A0B1P1W5</accession>
<dbReference type="PANTHER" id="PTHR31431">
    <property type="entry name" value="NUCLEOPORIN NUP188 HOMOLOG"/>
    <property type="match status" value="1"/>
</dbReference>
<dbReference type="EMBL" id="JNVN01002225">
    <property type="protein sequence ID" value="KHJ32248.1"/>
    <property type="molecule type" value="Genomic_DNA"/>
</dbReference>
<evidence type="ECO:0000256" key="9">
    <source>
        <dbReference type="ARBA" id="ARBA00040174"/>
    </source>
</evidence>
<keyword evidence="6" id="KW-0906">Nuclear pore complex</keyword>
<evidence type="ECO:0000256" key="4">
    <source>
        <dbReference type="ARBA" id="ARBA00022927"/>
    </source>
</evidence>
<evidence type="ECO:0000256" key="6">
    <source>
        <dbReference type="ARBA" id="ARBA00023132"/>
    </source>
</evidence>
<dbReference type="Pfam" id="PF18378">
    <property type="entry name" value="Nup188_C"/>
    <property type="match status" value="1"/>
</dbReference>
<dbReference type="Gene3D" id="1.25.10.70">
    <property type="match status" value="1"/>
</dbReference>
<dbReference type="GO" id="GO:0006606">
    <property type="term" value="P:protein import into nucleus"/>
    <property type="evidence" value="ECO:0007669"/>
    <property type="project" value="TreeGrafter"/>
</dbReference>
<dbReference type="GO" id="GO:0006405">
    <property type="term" value="P:RNA export from nucleus"/>
    <property type="evidence" value="ECO:0007669"/>
    <property type="project" value="TreeGrafter"/>
</dbReference>
<evidence type="ECO:0000256" key="2">
    <source>
        <dbReference type="ARBA" id="ARBA00022448"/>
    </source>
</evidence>
<dbReference type="InterPro" id="IPR041634">
    <property type="entry name" value="Nup188_C"/>
</dbReference>
<evidence type="ECO:0000313" key="13">
    <source>
        <dbReference type="EMBL" id="KHJ32248.1"/>
    </source>
</evidence>
<dbReference type="STRING" id="52586.A0A0B1P1W5"/>
<feature type="domain" description="Nuclear pore protein Nup188 C-terminal" evidence="11">
    <location>
        <begin position="1472"/>
        <end position="1841"/>
    </location>
</feature>
<reference evidence="13 14" key="1">
    <citation type="journal article" date="2014" name="BMC Genomics">
        <title>Adaptive genomic structural variation in the grape powdery mildew pathogen, Erysiphe necator.</title>
        <authorList>
            <person name="Jones L."/>
            <person name="Riaz S."/>
            <person name="Morales-Cruz A."/>
            <person name="Amrine K.C."/>
            <person name="McGuire B."/>
            <person name="Gubler W.D."/>
            <person name="Walker M.A."/>
            <person name="Cantu D."/>
        </authorList>
    </citation>
    <scope>NUCLEOTIDE SEQUENCE [LARGE SCALE GENOMIC DNA]</scope>
    <source>
        <strain evidence="14">c</strain>
    </source>
</reference>
<dbReference type="PANTHER" id="PTHR31431:SF1">
    <property type="entry name" value="NUCLEOPORIN NUP188"/>
    <property type="match status" value="1"/>
</dbReference>
<dbReference type="Pfam" id="PF10487">
    <property type="entry name" value="Nup188_N"/>
    <property type="match status" value="1"/>
</dbReference>
<keyword evidence="4" id="KW-0653">Protein transport</keyword>
<feature type="domain" description="Nucleoporin Nup188 N-terminal subdomain III" evidence="12">
    <location>
        <begin position="701"/>
        <end position="1165"/>
    </location>
</feature>
<dbReference type="Proteomes" id="UP000030854">
    <property type="component" value="Unassembled WGS sequence"/>
</dbReference>
<dbReference type="InterPro" id="IPR018864">
    <property type="entry name" value="Nucleoporin_Nup188_N"/>
</dbReference>
<protein>
    <recommendedName>
        <fullName evidence="9">Nucleoporin NUP188</fullName>
    </recommendedName>
</protein>
<keyword evidence="5" id="KW-0811">Translocation</keyword>
<evidence type="ECO:0000259" key="11">
    <source>
        <dbReference type="Pfam" id="PF18378"/>
    </source>
</evidence>
<dbReference type="Pfam" id="PF21094">
    <property type="entry name" value="Nup188_SH3-like"/>
    <property type="match status" value="1"/>
</dbReference>
<evidence type="ECO:0000259" key="10">
    <source>
        <dbReference type="Pfam" id="PF10487"/>
    </source>
</evidence>
<keyword evidence="2" id="KW-0813">Transport</keyword>
<comment type="caution">
    <text evidence="13">The sequence shown here is derived from an EMBL/GenBank/DDBJ whole genome shotgun (WGS) entry which is preliminary data.</text>
</comment>
<evidence type="ECO:0000256" key="3">
    <source>
        <dbReference type="ARBA" id="ARBA00022816"/>
    </source>
</evidence>
<gene>
    <name evidence="13" type="ORF">EV44_g1779</name>
</gene>
<comment type="similarity">
    <text evidence="8">Belongs to the Nup188 family.</text>
</comment>
<evidence type="ECO:0000256" key="1">
    <source>
        <dbReference type="ARBA" id="ARBA00004567"/>
    </source>
</evidence>
<dbReference type="Pfam" id="PF21093">
    <property type="entry name" value="Nup188_N-subdom_III"/>
    <property type="match status" value="1"/>
</dbReference>
<dbReference type="GO" id="GO:0017056">
    <property type="term" value="F:structural constituent of nuclear pore"/>
    <property type="evidence" value="ECO:0007669"/>
    <property type="project" value="InterPro"/>
</dbReference>
<name>A0A0B1P1W5_UNCNE</name>
<dbReference type="GO" id="GO:0044611">
    <property type="term" value="C:nuclear pore inner ring"/>
    <property type="evidence" value="ECO:0007669"/>
    <property type="project" value="TreeGrafter"/>
</dbReference>
<dbReference type="OMA" id="HSWKFFA"/>
<keyword evidence="7" id="KW-0539">Nucleus</keyword>
<evidence type="ECO:0000313" key="14">
    <source>
        <dbReference type="Proteomes" id="UP000030854"/>
    </source>
</evidence>
<feature type="domain" description="Nucleoporin Nup188 N-terminal" evidence="10">
    <location>
        <begin position="47"/>
        <end position="431"/>
    </location>
</feature>
<proteinExistence type="inferred from homology"/>
<dbReference type="HOGENOM" id="CLU_001029_0_0_1"/>
<organism evidence="13 14">
    <name type="scientific">Uncinula necator</name>
    <name type="common">Grape powdery mildew</name>
    <dbReference type="NCBI Taxonomy" id="52586"/>
    <lineage>
        <taxon>Eukaryota</taxon>
        <taxon>Fungi</taxon>
        <taxon>Dikarya</taxon>
        <taxon>Ascomycota</taxon>
        <taxon>Pezizomycotina</taxon>
        <taxon>Leotiomycetes</taxon>
        <taxon>Erysiphales</taxon>
        <taxon>Erysiphaceae</taxon>
        <taxon>Erysiphe</taxon>
    </lineage>
</organism>
<dbReference type="InterPro" id="IPR048883">
    <property type="entry name" value="Nup188_N-subdom_III"/>
</dbReference>
<evidence type="ECO:0000259" key="12">
    <source>
        <dbReference type="Pfam" id="PF21093"/>
    </source>
</evidence>
<comment type="subcellular location">
    <subcellularLocation>
        <location evidence="1">Nucleus</location>
        <location evidence="1">Nuclear pore complex</location>
    </subcellularLocation>
</comment>
<evidence type="ECO:0000256" key="5">
    <source>
        <dbReference type="ARBA" id="ARBA00023010"/>
    </source>
</evidence>
<keyword evidence="3" id="KW-0509">mRNA transport</keyword>
<keyword evidence="14" id="KW-1185">Reference proteome</keyword>
<evidence type="ECO:0000256" key="7">
    <source>
        <dbReference type="ARBA" id="ARBA00023242"/>
    </source>
</evidence>
<evidence type="ECO:0000256" key="8">
    <source>
        <dbReference type="ARBA" id="ARBA00038387"/>
    </source>
</evidence>
<dbReference type="GO" id="GO:0051028">
    <property type="term" value="P:mRNA transport"/>
    <property type="evidence" value="ECO:0007669"/>
    <property type="project" value="UniProtKB-KW"/>
</dbReference>
<sequence>MASSPGSISYLPPLDKFSNDEEVPLSWRSVFSILNSDNDIENGCKAVKSFLNNEDVLDILSRPHSAFSPPSSETRESFDKKTALSTSFSSQYNIREIKDDTLWLSKEANLDEITSLRIVLLECHARNSTRLLGPFSEEEVANIQEAIGKNKFSNSLSLSFLPHGLQTSIIQEHFEKLESRKQRIVKTYLSEKRFTWACADKLLQIFFHQTTYEDLQCNEKGNIIPLWLKQRAKDLGTLFLSKNIDTLILQHIGAIRDRLQKMGSDSGFFKQDGCEEIEIDWVQTQITEATLSMKILYHLLLHATELPSSQVVLEWYQLLESYEFFDQLGSGDAFLGTSIIPLQALSTVISVVLLENLDPITLSDNPDKQYLISSDHAEDKPFILNPNSIATLHTIVLQAADSGLITAGPAILAWSVLLQAISFRVDNDKENAPNDEIDSENLHHTFAVPENHHGYSQYESILQRIQSSVVGDVVDYLARRAVNVCHVFDIISEISDRLGGTNDAIFPEIGSQMRNKLLLLIRKCVAMGYIPEIVCSTISVLNGGCGYWEIVNSTPNFFTHSPAVKFLNDDLLVEAFLRISQSRFPLESLPFLQIVRGLASSSFFIKPDHHLSILRSLEVMPVFTHMLPIHFVDYETTQEEDNNNTVILTRIINLFESRYKNLGSDEKNFKSMSILKVDQDFVIRAGTLGRIISESGPRVACWFHQYSALKYFGKLLETFLAASEQVDGTTGVSANYESVCEIIEVFAILIHCLGCSIDVSQNGVENANQLLEIASSGLSRNRDIITVIFDIFEERLQNNYGRMGNNFPLPLLISCIHFIHAILPLYPYRVWPMLAKSGLLGVTKNGESLSTIVESIERPTGRFEFLLSCTYLFKSLLHDVTKNALRRKTIDQTSVNFSGAQNISTGSPDQFITKILLFFSKYLVEVLENSCIWKYQCDDDRRSLNYAITSSFQQILEYCYGLEVPTPSTAWETKIPSSQIKEKLPLMGVLIPSAAFVVESFLSVSCGNLRFQPLLQSFLNGLEYSEDSLFFQQSFMRKRHVISALSFSRTLLCVGAILERPPSQFEKLVFNSSPLIARLYCSDDDFSVPVINLLESLVFAATSHEPEPPSLLGHLGPYTARNFLRVLSNLDKPLSRPENLNKVWHFLGIVVSSRQQWFSNYLLTGTTPRDALTNKSPGKEYKTLEKSFLTTALQALIDVRKAPPIEILSILEFLSLAQNFWPWTVCNAPLYSDFIKSILEYLNNLTPPQLRQSNVEDVIKTCYEIKVAASIAEILAMHLFHSRQTGAAVVIKDMLPSLKYYERFGVLALNYNYSLHGLLKQNFEARYPGCSLSDFKKTILYGQSFDRDYFYDVKLANKMLDSDQAWSGHNSADGIRGEFERSNANLSLIDAQIALFHSWKLLLLELNGWISTEPQIRKIFCKVITECLLVNCKAQPPKEIFLRLTQTRAEFALVLTQRLLQSNSLRNELDGLLKVVWMTVCELRPDFERPIPDINLPYYRSLLKLLYLTICVHSDHKIMTEEDFSKTTTCFSENLSLLPIVIEIIKYVVSHGIGEIATSIHEPAAQSSPEDLVLVTGIFQLCLRISNIATSHPQIASILISDGAINTALRLFSWSDRLAIENDPIYGELSILYLLELSSIPIMAEQLAIEGFLTQISSASIMLYFKNEKLAFATDALSRRCYSIWVRGLLPLLLNILDSLQQSIAIEVAQFLNQHPTLLRQSEKVLEAPLINRTMNHGPKRYITLMSCSEVHSVALIIFILNRFRENMRGKMEIPSVNWDSSAVLESVEFWLGSRNMLRDRLLPTNEREAEMIKAKEESSETVCQLEEKVIAQLTGIKDILDADGNDSETWSYDYRTSIAERHSNVNL</sequence>